<dbReference type="EMBL" id="DS235088">
    <property type="protein sequence ID" value="EEB11614.1"/>
    <property type="molecule type" value="Genomic_DNA"/>
</dbReference>
<dbReference type="GeneID" id="8233917"/>
<gene>
    <name evidence="3" type="primary">8233917</name>
    <name evidence="2" type="ORF">Phum_PHUM127450</name>
</gene>
<reference evidence="2" key="1">
    <citation type="submission" date="2007-04" db="EMBL/GenBank/DDBJ databases">
        <title>Annotation of Pediculus humanus corporis strain USDA.</title>
        <authorList>
            <person name="Kirkness E."/>
            <person name="Hannick L."/>
            <person name="Hass B."/>
            <person name="Bruggner R."/>
            <person name="Lawson D."/>
            <person name="Bidwell S."/>
            <person name="Joardar V."/>
            <person name="Caler E."/>
            <person name="Walenz B."/>
            <person name="Inman J."/>
            <person name="Schobel S."/>
            <person name="Galinsky K."/>
            <person name="Amedeo P."/>
            <person name="Strausberg R."/>
        </authorList>
    </citation>
    <scope>NUCLEOTIDE SEQUENCE</scope>
    <source>
        <strain evidence="2">USDA</strain>
    </source>
</reference>
<dbReference type="InParanoid" id="E0VE08"/>
<name>E0VE08_PEDHC</name>
<feature type="region of interest" description="Disordered" evidence="1">
    <location>
        <begin position="33"/>
        <end position="97"/>
    </location>
</feature>
<dbReference type="KEGG" id="phu:Phum_PHUM127450"/>
<feature type="compositionally biased region" description="Basic and acidic residues" evidence="1">
    <location>
        <begin position="70"/>
        <end position="79"/>
    </location>
</feature>
<reference evidence="2" key="2">
    <citation type="submission" date="2007-04" db="EMBL/GenBank/DDBJ databases">
        <title>The genome of the human body louse.</title>
        <authorList>
            <consortium name="The Human Body Louse Genome Consortium"/>
            <person name="Kirkness E."/>
            <person name="Walenz B."/>
            <person name="Hass B."/>
            <person name="Bruggner R."/>
            <person name="Strausberg R."/>
        </authorList>
    </citation>
    <scope>NUCLEOTIDE SEQUENCE</scope>
    <source>
        <strain evidence="2">USDA</strain>
    </source>
</reference>
<proteinExistence type="predicted"/>
<evidence type="ECO:0000313" key="4">
    <source>
        <dbReference type="Proteomes" id="UP000009046"/>
    </source>
</evidence>
<reference evidence="3" key="3">
    <citation type="submission" date="2020-05" db="UniProtKB">
        <authorList>
            <consortium name="EnsemblMetazoa"/>
        </authorList>
    </citation>
    <scope>IDENTIFICATION</scope>
    <source>
        <strain evidence="3">USDA</strain>
    </source>
</reference>
<sequence>MDTCLCVCVCVCIYIYLYIADDHSTFERTSHFYERGTSTPGTPLPTPGTRSEVDGYLRRSSVYHTPPDPLRGRPRDRSYRNGPPYTSGTERSRIYLL</sequence>
<dbReference type="HOGENOM" id="CLU_2349182_0_0_1"/>
<evidence type="ECO:0000256" key="1">
    <source>
        <dbReference type="SAM" id="MobiDB-lite"/>
    </source>
</evidence>
<dbReference type="VEuPathDB" id="VectorBase:PHUM127450"/>
<dbReference type="EMBL" id="AAZO01001491">
    <property type="status" value="NOT_ANNOTATED_CDS"/>
    <property type="molecule type" value="Genomic_DNA"/>
</dbReference>
<dbReference type="AlphaFoldDB" id="E0VE08"/>
<evidence type="ECO:0000313" key="3">
    <source>
        <dbReference type="EnsemblMetazoa" id="PHUM127450-PA"/>
    </source>
</evidence>
<accession>E0VE08</accession>
<dbReference type="RefSeq" id="XP_002424352.1">
    <property type="nucleotide sequence ID" value="XM_002424307.1"/>
</dbReference>
<evidence type="ECO:0000313" key="2">
    <source>
        <dbReference type="EMBL" id="EEB11614.1"/>
    </source>
</evidence>
<dbReference type="EnsemblMetazoa" id="PHUM127450-RA">
    <property type="protein sequence ID" value="PHUM127450-PA"/>
    <property type="gene ID" value="PHUM127450"/>
</dbReference>
<dbReference type="Proteomes" id="UP000009046">
    <property type="component" value="Unassembled WGS sequence"/>
</dbReference>
<protein>
    <submittedName>
        <fullName evidence="2 3">Uncharacterized protein</fullName>
    </submittedName>
</protein>
<keyword evidence="4" id="KW-1185">Reference proteome</keyword>
<dbReference type="CTD" id="8233917"/>
<organism>
    <name type="scientific">Pediculus humanus subsp. corporis</name>
    <name type="common">Body louse</name>
    <dbReference type="NCBI Taxonomy" id="121224"/>
    <lineage>
        <taxon>Eukaryota</taxon>
        <taxon>Metazoa</taxon>
        <taxon>Ecdysozoa</taxon>
        <taxon>Arthropoda</taxon>
        <taxon>Hexapoda</taxon>
        <taxon>Insecta</taxon>
        <taxon>Pterygota</taxon>
        <taxon>Neoptera</taxon>
        <taxon>Paraneoptera</taxon>
        <taxon>Psocodea</taxon>
        <taxon>Troctomorpha</taxon>
        <taxon>Phthiraptera</taxon>
        <taxon>Anoplura</taxon>
        <taxon>Pediculidae</taxon>
        <taxon>Pediculus</taxon>
    </lineage>
</organism>